<evidence type="ECO:0000256" key="1">
    <source>
        <dbReference type="SAM" id="Phobius"/>
    </source>
</evidence>
<name>A0AAV7D370_ENGPU</name>
<dbReference type="AlphaFoldDB" id="A0AAV7D370"/>
<dbReference type="EMBL" id="WNYA01000001">
    <property type="protein sequence ID" value="KAG8591883.1"/>
    <property type="molecule type" value="Genomic_DNA"/>
</dbReference>
<reference evidence="2" key="1">
    <citation type="thesis" date="2020" institute="ProQuest LLC" country="789 East Eisenhower Parkway, Ann Arbor, MI, USA">
        <title>Comparative Genomics and Chromosome Evolution.</title>
        <authorList>
            <person name="Mudd A.B."/>
        </authorList>
    </citation>
    <scope>NUCLEOTIDE SEQUENCE</scope>
    <source>
        <strain evidence="2">237g6f4</strain>
        <tissue evidence="2">Blood</tissue>
    </source>
</reference>
<keyword evidence="3" id="KW-1185">Reference proteome</keyword>
<proteinExistence type="predicted"/>
<protein>
    <submittedName>
        <fullName evidence="2">Uncharacterized protein</fullName>
    </submittedName>
</protein>
<evidence type="ECO:0000313" key="2">
    <source>
        <dbReference type="EMBL" id="KAG8591883.1"/>
    </source>
</evidence>
<feature type="transmembrane region" description="Helical" evidence="1">
    <location>
        <begin position="12"/>
        <end position="28"/>
    </location>
</feature>
<keyword evidence="1" id="KW-0472">Membrane</keyword>
<sequence>MRSLCKRDTDVYFLYNLGSITGYYPAAHTANATGTIYGRWTFWAFCFFFIKNYAEFYYFLRNPSCQPVTS</sequence>
<gene>
    <name evidence="2" type="ORF">GDO81_000344</name>
</gene>
<dbReference type="Proteomes" id="UP000824782">
    <property type="component" value="Unassembled WGS sequence"/>
</dbReference>
<organism evidence="2 3">
    <name type="scientific">Engystomops pustulosus</name>
    <name type="common">Tungara frog</name>
    <name type="synonym">Physalaemus pustulosus</name>
    <dbReference type="NCBI Taxonomy" id="76066"/>
    <lineage>
        <taxon>Eukaryota</taxon>
        <taxon>Metazoa</taxon>
        <taxon>Chordata</taxon>
        <taxon>Craniata</taxon>
        <taxon>Vertebrata</taxon>
        <taxon>Euteleostomi</taxon>
        <taxon>Amphibia</taxon>
        <taxon>Batrachia</taxon>
        <taxon>Anura</taxon>
        <taxon>Neobatrachia</taxon>
        <taxon>Hyloidea</taxon>
        <taxon>Leptodactylidae</taxon>
        <taxon>Leiuperinae</taxon>
        <taxon>Engystomops</taxon>
    </lineage>
</organism>
<accession>A0AAV7D370</accession>
<feature type="transmembrane region" description="Helical" evidence="1">
    <location>
        <begin position="40"/>
        <end position="60"/>
    </location>
</feature>
<keyword evidence="1" id="KW-0812">Transmembrane</keyword>
<comment type="caution">
    <text evidence="2">The sequence shown here is derived from an EMBL/GenBank/DDBJ whole genome shotgun (WGS) entry which is preliminary data.</text>
</comment>
<keyword evidence="1" id="KW-1133">Transmembrane helix</keyword>
<evidence type="ECO:0000313" key="3">
    <source>
        <dbReference type="Proteomes" id="UP000824782"/>
    </source>
</evidence>